<reference evidence="4 5" key="1">
    <citation type="submission" date="2016-10" db="EMBL/GenBank/DDBJ databases">
        <authorList>
            <person name="de Groot N.N."/>
        </authorList>
    </citation>
    <scope>NUCLEOTIDE SEQUENCE [LARGE SCALE GENOMIC DNA]</scope>
    <source>
        <strain evidence="4 5">DSM 19219</strain>
    </source>
</reference>
<gene>
    <name evidence="4" type="ORF">SAMN05443545_10282</name>
</gene>
<evidence type="ECO:0000313" key="4">
    <source>
        <dbReference type="EMBL" id="SDW51889.1"/>
    </source>
</evidence>
<evidence type="ECO:0000259" key="3">
    <source>
        <dbReference type="PROSITE" id="PS01124"/>
    </source>
</evidence>
<dbReference type="PANTHER" id="PTHR47893">
    <property type="entry name" value="REGULATORY PROTEIN PCHR"/>
    <property type="match status" value="1"/>
</dbReference>
<dbReference type="InterPro" id="IPR053142">
    <property type="entry name" value="PchR_regulatory_protein"/>
</dbReference>
<dbReference type="GO" id="GO:0043565">
    <property type="term" value="F:sequence-specific DNA binding"/>
    <property type="evidence" value="ECO:0007669"/>
    <property type="project" value="InterPro"/>
</dbReference>
<dbReference type="SMART" id="SM00342">
    <property type="entry name" value="HTH_ARAC"/>
    <property type="match status" value="1"/>
</dbReference>
<dbReference type="GO" id="GO:0003700">
    <property type="term" value="F:DNA-binding transcription factor activity"/>
    <property type="evidence" value="ECO:0007669"/>
    <property type="project" value="InterPro"/>
</dbReference>
<keyword evidence="4" id="KW-0238">DNA-binding</keyword>
<dbReference type="STRING" id="574349.SAMN05443545_10282"/>
<dbReference type="InterPro" id="IPR018060">
    <property type="entry name" value="HTH_AraC"/>
</dbReference>
<dbReference type="PANTHER" id="PTHR47893:SF1">
    <property type="entry name" value="REGULATORY PROTEIN PCHR"/>
    <property type="match status" value="1"/>
</dbReference>
<organism evidence="4 5">
    <name type="scientific">Aidingimonas halophila</name>
    <dbReference type="NCBI Taxonomy" id="574349"/>
    <lineage>
        <taxon>Bacteria</taxon>
        <taxon>Pseudomonadati</taxon>
        <taxon>Pseudomonadota</taxon>
        <taxon>Gammaproteobacteria</taxon>
        <taxon>Oceanospirillales</taxon>
        <taxon>Halomonadaceae</taxon>
        <taxon>Aidingimonas</taxon>
    </lineage>
</organism>
<keyword evidence="1" id="KW-0805">Transcription regulation</keyword>
<name>A0A1H2U8F9_9GAMM</name>
<protein>
    <submittedName>
        <fullName evidence="4">AraC-type DNA-binding protein</fullName>
    </submittedName>
</protein>
<dbReference type="PROSITE" id="PS01124">
    <property type="entry name" value="HTH_ARAC_FAMILY_2"/>
    <property type="match status" value="1"/>
</dbReference>
<dbReference type="AlphaFoldDB" id="A0A1H2U8F9"/>
<dbReference type="RefSeq" id="WP_092568182.1">
    <property type="nucleotide sequence ID" value="NZ_BMXH01000002.1"/>
</dbReference>
<dbReference type="OrthoDB" id="6670788at2"/>
<evidence type="ECO:0000256" key="2">
    <source>
        <dbReference type="ARBA" id="ARBA00023163"/>
    </source>
</evidence>
<evidence type="ECO:0000313" key="5">
    <source>
        <dbReference type="Proteomes" id="UP000198500"/>
    </source>
</evidence>
<sequence length="320" mass="36365">MPEPSTLNCFSASDLRRFGDHYGIAYRFPMLTSNCAPHDEQRATVFQGNVEEFLLRPGIRLTASDIEVIEPYESTSLLATPLFIVVILQGQVRVRLGQQERLLSEGMAMSTRLGNTLALSASQPPGQHLRTLNLSLSTDALREHADNDAALRQWLEDADFQLHTWDLPGYLLPSLDHGFSHAWRGMQRQLLLEGLALQLLAHGLPFSGSLEPREHALLPQERQRLERIRNLLRDEPAREHSLEALAKLASMSPSSLRNKFRSLYGEPLFTYLRDRRLELAREYLLQGFSVQQAAHFVGYRHATNFSTAFRRRYGMSPSAF</sequence>
<dbReference type="InterPro" id="IPR009057">
    <property type="entry name" value="Homeodomain-like_sf"/>
</dbReference>
<dbReference type="Pfam" id="PF12833">
    <property type="entry name" value="HTH_18"/>
    <property type="match status" value="1"/>
</dbReference>
<dbReference type="Proteomes" id="UP000198500">
    <property type="component" value="Unassembled WGS sequence"/>
</dbReference>
<keyword evidence="2" id="KW-0804">Transcription</keyword>
<keyword evidence="5" id="KW-1185">Reference proteome</keyword>
<feature type="domain" description="HTH araC/xylS-type" evidence="3">
    <location>
        <begin position="226"/>
        <end position="320"/>
    </location>
</feature>
<accession>A0A1H2U8F9</accession>
<evidence type="ECO:0000256" key="1">
    <source>
        <dbReference type="ARBA" id="ARBA00023015"/>
    </source>
</evidence>
<dbReference type="Gene3D" id="1.10.10.60">
    <property type="entry name" value="Homeodomain-like"/>
    <property type="match status" value="1"/>
</dbReference>
<dbReference type="EMBL" id="FNNI01000002">
    <property type="protein sequence ID" value="SDW51889.1"/>
    <property type="molecule type" value="Genomic_DNA"/>
</dbReference>
<dbReference type="SUPFAM" id="SSF46689">
    <property type="entry name" value="Homeodomain-like"/>
    <property type="match status" value="2"/>
</dbReference>
<proteinExistence type="predicted"/>